<evidence type="ECO:0000256" key="2">
    <source>
        <dbReference type="SAM" id="MobiDB-lite"/>
    </source>
</evidence>
<feature type="compositionally biased region" description="Low complexity" evidence="2">
    <location>
        <begin position="181"/>
        <end position="195"/>
    </location>
</feature>
<dbReference type="GO" id="GO:0016491">
    <property type="term" value="F:oxidoreductase activity"/>
    <property type="evidence" value="ECO:0007669"/>
    <property type="project" value="UniProtKB-KW"/>
</dbReference>
<keyword evidence="4" id="KW-0560">Oxidoreductase</keyword>
<evidence type="ECO:0000256" key="1">
    <source>
        <dbReference type="ARBA" id="ARBA00007569"/>
    </source>
</evidence>
<accession>A0A445MRX5</accession>
<proteinExistence type="inferred from homology"/>
<dbReference type="GO" id="GO:0008137">
    <property type="term" value="F:NADH dehydrogenase (ubiquinone) activity"/>
    <property type="evidence" value="ECO:0007669"/>
    <property type="project" value="InterPro"/>
</dbReference>
<dbReference type="PANTHER" id="PTHR10884">
    <property type="entry name" value="NADH DEHYDROGENASE UBIQUINONE IRON-SULFUR PROTEIN 3"/>
    <property type="match status" value="1"/>
</dbReference>
<protein>
    <submittedName>
        <fullName evidence="4">NADH-quinone oxidoreductase</fullName>
        <ecNumber evidence="4">1.6.5.11</ecNumber>
    </submittedName>
</protein>
<dbReference type="EC" id="1.6.5.11" evidence="4"/>
<dbReference type="SUPFAM" id="SSF143243">
    <property type="entry name" value="Nqo5-like"/>
    <property type="match status" value="1"/>
</dbReference>
<evidence type="ECO:0000259" key="3">
    <source>
        <dbReference type="Pfam" id="PF00329"/>
    </source>
</evidence>
<dbReference type="InterPro" id="IPR001268">
    <property type="entry name" value="NADH_UbQ_OxRdtase_30kDa_su"/>
</dbReference>
<gene>
    <name evidence="4" type="ORF">PITCH_A1260040</name>
</gene>
<feature type="region of interest" description="Disordered" evidence="2">
    <location>
        <begin position="165"/>
        <end position="195"/>
    </location>
</feature>
<sequence>MNSDWFKGLNLISVSKMSPEKTGLAYSVYLGPDHLLDAARRLYDLGCFIEDISVVDAADGFMVVYHFDHFTSPGRIALRVLAPHDKPEVSTISEVFSGANWHERECHDFFGVSFTGHPNMTPLLMPDDAGFHPLLKEDGKRKRMSEFISPGDVIVKSPEFDAIFAPAEPEEGSASDDKVAAKAGADKTAGSSSEA</sequence>
<feature type="domain" description="NADH:ubiquinone oxidoreductase 30kDa subunit" evidence="3">
    <location>
        <begin position="29"/>
        <end position="137"/>
    </location>
</feature>
<evidence type="ECO:0000313" key="4">
    <source>
        <dbReference type="EMBL" id="SPD72217.1"/>
    </source>
</evidence>
<dbReference type="InterPro" id="IPR037232">
    <property type="entry name" value="NADH_quin_OxRdtase_su_C/D-like"/>
</dbReference>
<comment type="similarity">
    <text evidence="1">Belongs to the complex I 30 kDa subunit family.</text>
</comment>
<dbReference type="AlphaFoldDB" id="A0A445MRX5"/>
<reference evidence="4" key="1">
    <citation type="submission" date="2018-01" db="EMBL/GenBank/DDBJ databases">
        <authorList>
            <person name="Regsiter A."/>
            <person name="William W."/>
        </authorList>
    </citation>
    <scope>NUCLEOTIDE SEQUENCE</scope>
    <source>
        <strain evidence="4">TRIP AH-1</strain>
    </source>
</reference>
<organism evidence="4">
    <name type="scientific">uncultured Desulfobacterium sp</name>
    <dbReference type="NCBI Taxonomy" id="201089"/>
    <lineage>
        <taxon>Bacteria</taxon>
        <taxon>Pseudomonadati</taxon>
        <taxon>Thermodesulfobacteriota</taxon>
        <taxon>Desulfobacteria</taxon>
        <taxon>Desulfobacterales</taxon>
        <taxon>Desulfobacteriaceae</taxon>
        <taxon>Desulfobacterium</taxon>
        <taxon>environmental samples</taxon>
    </lineage>
</organism>
<dbReference type="Gene3D" id="3.30.460.80">
    <property type="entry name" value="NADH:ubiquinone oxidoreductase, 30kDa subunit"/>
    <property type="match status" value="1"/>
</dbReference>
<name>A0A445MRX5_9BACT</name>
<dbReference type="EMBL" id="OJIN01000031">
    <property type="protein sequence ID" value="SPD72217.1"/>
    <property type="molecule type" value="Genomic_DNA"/>
</dbReference>
<dbReference type="Pfam" id="PF00329">
    <property type="entry name" value="Complex1_30kDa"/>
    <property type="match status" value="1"/>
</dbReference>
<dbReference type="PANTHER" id="PTHR10884:SF14">
    <property type="entry name" value="NADH DEHYDROGENASE [UBIQUINONE] IRON-SULFUR PROTEIN 3, MITOCHONDRIAL"/>
    <property type="match status" value="1"/>
</dbReference>